<evidence type="ECO:0000256" key="8">
    <source>
        <dbReference type="ARBA" id="ARBA00024536"/>
    </source>
</evidence>
<dbReference type="InterPro" id="IPR033659">
    <property type="entry name" value="Ferrochelatase_N"/>
</dbReference>
<evidence type="ECO:0000256" key="6">
    <source>
        <dbReference type="ARBA" id="ARBA00023239"/>
    </source>
</evidence>
<evidence type="ECO:0000256" key="7">
    <source>
        <dbReference type="ARBA" id="ARBA00023244"/>
    </source>
</evidence>
<dbReference type="KEGG" id="teq:TEQUI_0212"/>
<keyword evidence="6 9" id="KW-0456">Lyase</keyword>
<dbReference type="PANTHER" id="PTHR11108:SF1">
    <property type="entry name" value="FERROCHELATASE, MITOCHONDRIAL"/>
    <property type="match status" value="1"/>
</dbReference>
<comment type="catalytic activity">
    <reaction evidence="9 10">
        <text>heme b + 2 H(+) = protoporphyrin IX + Fe(2+)</text>
        <dbReference type="Rhea" id="RHEA:22584"/>
        <dbReference type="ChEBI" id="CHEBI:15378"/>
        <dbReference type="ChEBI" id="CHEBI:29033"/>
        <dbReference type="ChEBI" id="CHEBI:57306"/>
        <dbReference type="ChEBI" id="CHEBI:60344"/>
        <dbReference type="EC" id="4.98.1.1"/>
    </reaction>
</comment>
<keyword evidence="5 9" id="KW-0350">Heme biosynthesis</keyword>
<comment type="catalytic activity">
    <reaction evidence="8">
        <text>Fe-coproporphyrin III + 2 H(+) = coproporphyrin III + Fe(2+)</text>
        <dbReference type="Rhea" id="RHEA:49572"/>
        <dbReference type="ChEBI" id="CHEBI:15378"/>
        <dbReference type="ChEBI" id="CHEBI:29033"/>
        <dbReference type="ChEBI" id="CHEBI:68438"/>
        <dbReference type="ChEBI" id="CHEBI:131725"/>
        <dbReference type="EC" id="4.99.1.9"/>
    </reaction>
    <physiologicalReaction direction="right-to-left" evidence="8">
        <dbReference type="Rhea" id="RHEA:49574"/>
    </physiologicalReaction>
</comment>
<evidence type="ECO:0000313" key="11">
    <source>
        <dbReference type="EMBL" id="ADU91166.1"/>
    </source>
</evidence>
<dbReference type="GO" id="GO:0005737">
    <property type="term" value="C:cytoplasm"/>
    <property type="evidence" value="ECO:0007669"/>
    <property type="project" value="UniProtKB-SubCell"/>
</dbReference>
<dbReference type="InterPro" id="IPR019772">
    <property type="entry name" value="Ferrochelatase_AS"/>
</dbReference>
<dbReference type="GO" id="GO:0004325">
    <property type="term" value="F:ferrochelatase activity"/>
    <property type="evidence" value="ECO:0007669"/>
    <property type="project" value="UniProtKB-UniRule"/>
</dbReference>
<comment type="function">
    <text evidence="9 10">Catalyzes the ferrous insertion into protoporphyrin IX.</text>
</comment>
<evidence type="ECO:0000256" key="10">
    <source>
        <dbReference type="RuleBase" id="RU000607"/>
    </source>
</evidence>
<keyword evidence="3 9" id="KW-0479">Metal-binding</keyword>
<dbReference type="EC" id="4.98.1.1" evidence="9 10"/>
<dbReference type="GO" id="GO:0046872">
    <property type="term" value="F:metal ion binding"/>
    <property type="evidence" value="ECO:0007669"/>
    <property type="project" value="UniProtKB-KW"/>
</dbReference>
<name>A0A654KH40_TAYEM</name>
<evidence type="ECO:0000256" key="3">
    <source>
        <dbReference type="ARBA" id="ARBA00022723"/>
    </source>
</evidence>
<dbReference type="UniPathway" id="UPA00252">
    <property type="reaction ID" value="UER00325"/>
</dbReference>
<evidence type="ECO:0000313" key="12">
    <source>
        <dbReference type="Proteomes" id="UP000007472"/>
    </source>
</evidence>
<dbReference type="AlphaFoldDB" id="A0A654KH40"/>
<comment type="pathway">
    <text evidence="9 10">Porphyrin-containing compound metabolism; protoheme biosynthesis; protoheme from protoporphyrin-IX: step 1/1.</text>
</comment>
<dbReference type="InterPro" id="IPR033644">
    <property type="entry name" value="Ferrochelatase_C"/>
</dbReference>
<keyword evidence="2 9" id="KW-0963">Cytoplasm</keyword>
<dbReference type="Pfam" id="PF00762">
    <property type="entry name" value="Ferrochelatase"/>
    <property type="match status" value="1"/>
</dbReference>
<evidence type="ECO:0000256" key="5">
    <source>
        <dbReference type="ARBA" id="ARBA00023133"/>
    </source>
</evidence>
<accession>A0A654KH40</accession>
<organism evidence="11 12">
    <name type="scientific">Taylorella equigenitalis (strain MCE9)</name>
    <dbReference type="NCBI Taxonomy" id="937774"/>
    <lineage>
        <taxon>Bacteria</taxon>
        <taxon>Pseudomonadati</taxon>
        <taxon>Pseudomonadota</taxon>
        <taxon>Betaproteobacteria</taxon>
        <taxon>Burkholderiales</taxon>
        <taxon>Alcaligenaceae</taxon>
        <taxon>Taylorella</taxon>
    </lineage>
</organism>
<dbReference type="HAMAP" id="MF_00323">
    <property type="entry name" value="Ferrochelatase"/>
    <property type="match status" value="1"/>
</dbReference>
<keyword evidence="4 9" id="KW-0408">Iron</keyword>
<evidence type="ECO:0000256" key="2">
    <source>
        <dbReference type="ARBA" id="ARBA00022490"/>
    </source>
</evidence>
<evidence type="ECO:0000256" key="1">
    <source>
        <dbReference type="ARBA" id="ARBA00007718"/>
    </source>
</evidence>
<keyword evidence="7 9" id="KW-0627">Porphyrin biosynthesis</keyword>
<dbReference type="NCBIfam" id="TIGR00109">
    <property type="entry name" value="hemH"/>
    <property type="match status" value="1"/>
</dbReference>
<dbReference type="PROSITE" id="PS00534">
    <property type="entry name" value="FERROCHELATASE"/>
    <property type="match status" value="1"/>
</dbReference>
<dbReference type="FunFam" id="3.40.50.1400:FF:000002">
    <property type="entry name" value="Ferrochelatase"/>
    <property type="match status" value="1"/>
</dbReference>
<evidence type="ECO:0000256" key="4">
    <source>
        <dbReference type="ARBA" id="ARBA00023004"/>
    </source>
</evidence>
<dbReference type="CDD" id="cd00419">
    <property type="entry name" value="Ferrochelatase_C"/>
    <property type="match status" value="1"/>
</dbReference>
<dbReference type="Gene3D" id="3.40.50.1400">
    <property type="match status" value="2"/>
</dbReference>
<dbReference type="InterPro" id="IPR001015">
    <property type="entry name" value="Ferrochelatase"/>
</dbReference>
<feature type="binding site" evidence="9">
    <location>
        <position position="211"/>
    </location>
    <ligand>
        <name>Fe(2+)</name>
        <dbReference type="ChEBI" id="CHEBI:29033"/>
    </ligand>
</feature>
<dbReference type="PANTHER" id="PTHR11108">
    <property type="entry name" value="FERROCHELATASE"/>
    <property type="match status" value="1"/>
</dbReference>
<evidence type="ECO:0000256" key="9">
    <source>
        <dbReference type="HAMAP-Rule" id="MF_00323"/>
    </source>
</evidence>
<dbReference type="SUPFAM" id="SSF53800">
    <property type="entry name" value="Chelatase"/>
    <property type="match status" value="1"/>
</dbReference>
<dbReference type="CDD" id="cd03411">
    <property type="entry name" value="Ferrochelatase_N"/>
    <property type="match status" value="1"/>
</dbReference>
<protein>
    <recommendedName>
        <fullName evidence="9 10">Ferrochelatase</fullName>
        <ecNumber evidence="9 10">4.98.1.1</ecNumber>
    </recommendedName>
    <alternativeName>
        <fullName evidence="9">Heme synthase</fullName>
    </alternativeName>
    <alternativeName>
        <fullName evidence="9">Protoheme ferro-lyase</fullName>
    </alternativeName>
</protein>
<sequence>MDDKFKYIKPEGEYKLKSFVGVLLVNLGTPQEPTASSIRKYLREFLSDRRIVELNPVLWKFILNGFVLPFRPKKMVPKYKEIWAKYNKSPLLYHTENLRENLDEYMPSFMYVAHAMTYGEPSIKDALEYLRQRLCGERVIVVPLYPQFSASTTGAVFDAVARTIKEMKDFPELRFIKSYYRFPEYIECIANSIKAYWAENGQPDRLLCSFHGLPQSMIDAGDPYYSECLHTVELIKAALPQDGPQVDIAFQSKFGREKWIEPSSESVIRSYPSQGVKNLHVIAPGFAVDCIETIDEIDRELRDVFMNSGGEKFGYIPCLNSSEEWCETLNEIVYHHIFDWRNPCSD</sequence>
<dbReference type="EMBL" id="CP002456">
    <property type="protein sequence ID" value="ADU91166.1"/>
    <property type="molecule type" value="Genomic_DNA"/>
</dbReference>
<dbReference type="GO" id="GO:0006783">
    <property type="term" value="P:heme biosynthetic process"/>
    <property type="evidence" value="ECO:0007669"/>
    <property type="project" value="UniProtKB-UniRule"/>
</dbReference>
<gene>
    <name evidence="9" type="primary">hemH</name>
    <name evidence="11" type="ordered locus">TEQUI_0212</name>
</gene>
<feature type="binding site" evidence="9">
    <location>
        <position position="292"/>
    </location>
    <ligand>
        <name>Fe(2+)</name>
        <dbReference type="ChEBI" id="CHEBI:29033"/>
    </ligand>
</feature>
<proteinExistence type="inferred from homology"/>
<reference evidence="11 12" key="1">
    <citation type="journal article" date="2011" name="J. Bacteriol.">
        <title>Genome sequence of Taylorella equigenitalis MCE9, the causative agent of contagious equine metritis.</title>
        <authorList>
            <person name="Hebert L."/>
            <person name="Moumen B."/>
            <person name="Duquesne F."/>
            <person name="Breuil M.F."/>
            <person name="Laugier C."/>
            <person name="Batto J.M."/>
            <person name="Renault P."/>
            <person name="Petry S."/>
        </authorList>
    </citation>
    <scope>NUCLEOTIDE SEQUENCE [LARGE SCALE GENOMIC DNA]</scope>
    <source>
        <strain evidence="11 12">MCE9</strain>
    </source>
</reference>
<comment type="subcellular location">
    <subcellularLocation>
        <location evidence="9 10">Cytoplasm</location>
    </subcellularLocation>
</comment>
<dbReference type="Proteomes" id="UP000007472">
    <property type="component" value="Chromosome"/>
</dbReference>
<comment type="similarity">
    <text evidence="1 9 10">Belongs to the ferrochelatase family.</text>
</comment>